<dbReference type="NCBIfam" id="NF041942">
    <property type="entry name" value="DVU2496_dom"/>
    <property type="match status" value="1"/>
</dbReference>
<dbReference type="EMBL" id="JBEFLD010000002">
    <property type="protein sequence ID" value="MEQ6289930.1"/>
    <property type="molecule type" value="Genomic_DNA"/>
</dbReference>
<protein>
    <submittedName>
        <fullName evidence="1">DVU_2496 family lipoprotein</fullName>
    </submittedName>
</protein>
<dbReference type="PROSITE" id="PS51257">
    <property type="entry name" value="PROKAR_LIPOPROTEIN"/>
    <property type="match status" value="1"/>
</dbReference>
<reference evidence="1" key="1">
    <citation type="submission" date="2024-06" db="EMBL/GenBank/DDBJ databases">
        <title>Genome sequence of Vogesella sp. MAHUQ-64.</title>
        <authorList>
            <person name="Huq M.A."/>
        </authorList>
    </citation>
    <scope>NUCLEOTIDE SEQUENCE</scope>
    <source>
        <strain evidence="1">MAHUQ-64</strain>
    </source>
</reference>
<organism evidence="1 2">
    <name type="scientific">Vogesella oryzagri</name>
    <dbReference type="NCBI Taxonomy" id="3160864"/>
    <lineage>
        <taxon>Bacteria</taxon>
        <taxon>Pseudomonadati</taxon>
        <taxon>Pseudomonadota</taxon>
        <taxon>Betaproteobacteria</taxon>
        <taxon>Neisseriales</taxon>
        <taxon>Chromobacteriaceae</taxon>
        <taxon>Vogesella</taxon>
    </lineage>
</organism>
<gene>
    <name evidence="1" type="ORF">ABNW52_04795</name>
</gene>
<dbReference type="RefSeq" id="WP_349584745.1">
    <property type="nucleotide sequence ID" value="NZ_JBEFLD010000002.1"/>
</dbReference>
<evidence type="ECO:0000313" key="1">
    <source>
        <dbReference type="EMBL" id="MEQ6289930.1"/>
    </source>
</evidence>
<sequence>MKILILPLLLTAVLAGCQRDDCTAGVFVLSGTDFGDVPAASVAAMPGRLPPGKLPAGLQPSADGHYPGTKAYCSALAARSDYRDALKGGHLQAGKPWYVYRLDARWPQDVYPYREADWRLKAPARLLKKEETHGSGN</sequence>
<accession>A0ABV1M3I9</accession>
<name>A0ABV1M3I9_9NEIS</name>
<proteinExistence type="predicted"/>
<dbReference type="Proteomes" id="UP001433638">
    <property type="component" value="Unassembled WGS sequence"/>
</dbReference>
<dbReference type="InterPro" id="IPR049649">
    <property type="entry name" value="DVU2496-like_C"/>
</dbReference>
<keyword evidence="2" id="KW-1185">Reference proteome</keyword>
<evidence type="ECO:0000313" key="2">
    <source>
        <dbReference type="Proteomes" id="UP001433638"/>
    </source>
</evidence>
<keyword evidence="1" id="KW-0449">Lipoprotein</keyword>
<comment type="caution">
    <text evidence="1">The sequence shown here is derived from an EMBL/GenBank/DDBJ whole genome shotgun (WGS) entry which is preliminary data.</text>
</comment>